<organism evidence="1">
    <name type="scientific">Emiliania huxleyi</name>
    <name type="common">Coccolithophore</name>
    <name type="synonym">Pontosphaera huxleyi</name>
    <dbReference type="NCBI Taxonomy" id="2903"/>
    <lineage>
        <taxon>Eukaryota</taxon>
        <taxon>Haptista</taxon>
        <taxon>Haptophyta</taxon>
        <taxon>Prymnesiophyceae</taxon>
        <taxon>Isochrysidales</taxon>
        <taxon>Noelaerhabdaceae</taxon>
        <taxon>Emiliania</taxon>
    </lineage>
</organism>
<sequence>MEELCARHSLPGEQVVFSASFRFAEQDLDEVAYLLRRVPGAQLLLWTGTGEVPILDSSLSLMRDTLQEAGVGDRCGFDVALAATASQRAQARVVDCSFWLSRVVRVMPRRLAGLGRRLCCCMRESVSSRTGEMEPLVEIEIVPDR</sequence>
<evidence type="ECO:0000313" key="1">
    <source>
        <dbReference type="EMBL" id="CAE0522750.1"/>
    </source>
</evidence>
<reference evidence="1" key="1">
    <citation type="submission" date="2021-01" db="EMBL/GenBank/DDBJ databases">
        <authorList>
            <person name="Corre E."/>
            <person name="Pelletier E."/>
            <person name="Niang G."/>
            <person name="Scheremetjew M."/>
            <person name="Finn R."/>
            <person name="Kale V."/>
            <person name="Holt S."/>
            <person name="Cochrane G."/>
            <person name="Meng A."/>
            <person name="Brown T."/>
            <person name="Cohen L."/>
        </authorList>
    </citation>
    <scope>NUCLEOTIDE SEQUENCE</scope>
    <source>
        <strain evidence="1">379</strain>
    </source>
</reference>
<protein>
    <submittedName>
        <fullName evidence="1">Uncharacterized protein</fullName>
    </submittedName>
</protein>
<accession>A0A6U8JK43</accession>
<dbReference type="AlphaFoldDB" id="A0A6U8JK43"/>
<name>A0A6U8JK43_EMIHU</name>
<gene>
    <name evidence="1" type="ORF">EHUX00137_LOCUS1404</name>
</gene>
<proteinExistence type="predicted"/>
<dbReference type="EMBL" id="HBIR01002058">
    <property type="protein sequence ID" value="CAE0522750.1"/>
    <property type="molecule type" value="Transcribed_RNA"/>
</dbReference>